<dbReference type="PIRSF" id="PIRSF030471">
    <property type="entry name" value="STR_Vng0742h_prd"/>
    <property type="match status" value="1"/>
</dbReference>
<proteinExistence type="predicted"/>
<reference evidence="2 3" key="1">
    <citation type="journal article" date="2019" name="Int. J. Syst. Evol. Microbiol.">
        <title>The Global Catalogue of Microorganisms (GCM) 10K type strain sequencing project: providing services to taxonomists for standard genome sequencing and annotation.</title>
        <authorList>
            <consortium name="The Broad Institute Genomics Platform"/>
            <consortium name="The Broad Institute Genome Sequencing Center for Infectious Disease"/>
            <person name="Wu L."/>
            <person name="Ma J."/>
        </authorList>
    </citation>
    <scope>NUCLEOTIDE SEQUENCE [LARGE SCALE GENOMIC DNA]</scope>
    <source>
        <strain evidence="2 3">XZYJ18</strain>
    </source>
</reference>
<dbReference type="InterPro" id="IPR016954">
    <property type="entry name" value="Uncharacterised_Vng0742h"/>
</dbReference>
<gene>
    <name evidence="2" type="ORF">ACFO9K_14665</name>
</gene>
<dbReference type="GeneID" id="73043781"/>
<dbReference type="RefSeq" id="WP_254268839.1">
    <property type="nucleotide sequence ID" value="NZ_CP100400.1"/>
</dbReference>
<dbReference type="AlphaFoldDB" id="A0ABD5Q5M0"/>
<dbReference type="EMBL" id="JBHSHT010000002">
    <property type="protein sequence ID" value="MFC4825501.1"/>
    <property type="molecule type" value="Genomic_DNA"/>
</dbReference>
<organism evidence="2 3">
    <name type="scientific">Halorussus aquaticus</name>
    <dbReference type="NCBI Taxonomy" id="2953748"/>
    <lineage>
        <taxon>Archaea</taxon>
        <taxon>Methanobacteriati</taxon>
        <taxon>Methanobacteriota</taxon>
        <taxon>Stenosarchaea group</taxon>
        <taxon>Halobacteria</taxon>
        <taxon>Halobacteriales</taxon>
        <taxon>Haladaptataceae</taxon>
        <taxon>Halorussus</taxon>
    </lineage>
</organism>
<feature type="domain" description="DICT" evidence="1">
    <location>
        <begin position="107"/>
        <end position="209"/>
    </location>
</feature>
<comment type="caution">
    <text evidence="2">The sequence shown here is derived from an EMBL/GenBank/DDBJ whole genome shotgun (WGS) entry which is preliminary data.</text>
</comment>
<evidence type="ECO:0000259" key="1">
    <source>
        <dbReference type="Pfam" id="PF10069"/>
    </source>
</evidence>
<dbReference type="Pfam" id="PF10069">
    <property type="entry name" value="DICT"/>
    <property type="match status" value="1"/>
</dbReference>
<dbReference type="InterPro" id="IPR019278">
    <property type="entry name" value="DICT_dom"/>
</dbReference>
<dbReference type="Proteomes" id="UP001595945">
    <property type="component" value="Unassembled WGS sequence"/>
</dbReference>
<evidence type="ECO:0000313" key="3">
    <source>
        <dbReference type="Proteomes" id="UP001595945"/>
    </source>
</evidence>
<evidence type="ECO:0000313" key="2">
    <source>
        <dbReference type="EMBL" id="MFC4825501.1"/>
    </source>
</evidence>
<protein>
    <submittedName>
        <fullName evidence="2">DICT sensory domain-containing protein</fullName>
    </submittedName>
</protein>
<keyword evidence="3" id="KW-1185">Reference proteome</keyword>
<name>A0ABD5Q5M0_9EURY</name>
<accession>A0ABD5Q5M0</accession>
<sequence>MGLRQFLDAFADRRKTVTVFAPEPYEGLDSHFETRNVTVEHEYLPDDGSGGFVVVTAGGEFVGSVGAAAVRHLVSPRESDLELGRGEATRTHDEATRALLDLLSDTTFASFDKRQMLLTTREIEDRAYRRGRGTLRTGFQSLSALKAQRDLYAALASESLLDVHVYGERDWSPDVPGATVHEDDADEIGAFWFVVFDGGGDDRRACALLGEEVGDDTGIFRGFWTYDPETVADIDAYLRETYG</sequence>